<feature type="transmembrane region" description="Helical" evidence="2">
    <location>
        <begin position="1804"/>
        <end position="1825"/>
    </location>
</feature>
<dbReference type="SUPFAM" id="SSF50969">
    <property type="entry name" value="YVTN repeat-like/Quinoprotein amine dehydrogenase"/>
    <property type="match status" value="1"/>
</dbReference>
<gene>
    <name evidence="3" type="ORF">PAUS00366_LOCUS9955</name>
</gene>
<feature type="compositionally biased region" description="Low complexity" evidence="1">
    <location>
        <begin position="17"/>
        <end position="35"/>
    </location>
</feature>
<evidence type="ECO:0000256" key="2">
    <source>
        <dbReference type="SAM" id="Phobius"/>
    </source>
</evidence>
<keyword evidence="2" id="KW-0812">Transmembrane</keyword>
<dbReference type="SUPFAM" id="SSF50965">
    <property type="entry name" value="Galactose oxidase, central domain"/>
    <property type="match status" value="1"/>
</dbReference>
<keyword evidence="2" id="KW-0472">Membrane</keyword>
<proteinExistence type="predicted"/>
<evidence type="ECO:0000256" key="1">
    <source>
        <dbReference type="SAM" id="MobiDB-lite"/>
    </source>
</evidence>
<feature type="region of interest" description="Disordered" evidence="1">
    <location>
        <begin position="1"/>
        <end position="35"/>
    </location>
</feature>
<feature type="transmembrane region" description="Helical" evidence="2">
    <location>
        <begin position="43"/>
        <end position="68"/>
    </location>
</feature>
<name>A0A7S4AIU8_9STRA</name>
<dbReference type="InterPro" id="IPR011044">
    <property type="entry name" value="Quino_amine_DH_bsu"/>
</dbReference>
<organism evidence="3">
    <name type="scientific">Pseudo-nitzschia australis</name>
    <dbReference type="NCBI Taxonomy" id="44445"/>
    <lineage>
        <taxon>Eukaryota</taxon>
        <taxon>Sar</taxon>
        <taxon>Stramenopiles</taxon>
        <taxon>Ochrophyta</taxon>
        <taxon>Bacillariophyta</taxon>
        <taxon>Bacillariophyceae</taxon>
        <taxon>Bacillariophycidae</taxon>
        <taxon>Bacillariales</taxon>
        <taxon>Bacillariaceae</taxon>
        <taxon>Pseudo-nitzschia</taxon>
    </lineage>
</organism>
<keyword evidence="2" id="KW-1133">Transmembrane helix</keyword>
<dbReference type="EMBL" id="HBIX01013466">
    <property type="protein sequence ID" value="CAE0717203.1"/>
    <property type="molecule type" value="Transcribed_RNA"/>
</dbReference>
<accession>A0A7S4AIU8</accession>
<evidence type="ECO:0000313" key="3">
    <source>
        <dbReference type="EMBL" id="CAE0717203.1"/>
    </source>
</evidence>
<feature type="compositionally biased region" description="Basic and acidic residues" evidence="1">
    <location>
        <begin position="683"/>
        <end position="693"/>
    </location>
</feature>
<feature type="region of interest" description="Disordered" evidence="1">
    <location>
        <begin position="1917"/>
        <end position="1937"/>
    </location>
</feature>
<dbReference type="InterPro" id="IPR011043">
    <property type="entry name" value="Gal_Oxase/kelch_b-propeller"/>
</dbReference>
<feature type="region of interest" description="Disordered" evidence="1">
    <location>
        <begin position="635"/>
        <end position="705"/>
    </location>
</feature>
<reference evidence="3" key="1">
    <citation type="submission" date="2021-01" db="EMBL/GenBank/DDBJ databases">
        <authorList>
            <person name="Corre E."/>
            <person name="Pelletier E."/>
            <person name="Niang G."/>
            <person name="Scheremetjew M."/>
            <person name="Finn R."/>
            <person name="Kale V."/>
            <person name="Holt S."/>
            <person name="Cochrane G."/>
            <person name="Meng A."/>
            <person name="Brown T."/>
            <person name="Cohen L."/>
        </authorList>
    </citation>
    <scope>NUCLEOTIDE SEQUENCE</scope>
    <source>
        <strain evidence="3">10249 10 AB</strain>
    </source>
</reference>
<feature type="compositionally biased region" description="Polar residues" evidence="1">
    <location>
        <begin position="655"/>
        <end position="665"/>
    </location>
</feature>
<feature type="compositionally biased region" description="Acidic residues" evidence="1">
    <location>
        <begin position="641"/>
        <end position="652"/>
    </location>
</feature>
<protein>
    <submittedName>
        <fullName evidence="3">Uncharacterized protein</fullName>
    </submittedName>
</protein>
<feature type="compositionally biased region" description="Polar residues" evidence="1">
    <location>
        <begin position="1767"/>
        <end position="1791"/>
    </location>
</feature>
<feature type="region of interest" description="Disordered" evidence="1">
    <location>
        <begin position="1766"/>
        <end position="1792"/>
    </location>
</feature>
<sequence length="1957" mass="209937">MTRYPTVSKTRTRRRGPTLLTPTASRIPSSISSSPSTIRTSRAAAMTITMTTLSVSLWSSLVLLLLLATSATNVLFVQAGGIQSGPSSGALYAGGMVLDRSDNKLYLTGIHYNDKIVANTVSKLFAGNAPATKKSSCFVASTKLELLLHQEASDSTTGSSSSTTATTNPNNYYMFDGIGDWTSRVSNAFTFDQEACTALAVHKPSHLVVVGTKENPSADAPALAGNLAVYGRNDIQNKRLTEATLISQDNRMNQLIYPVAITPDKQFSDHMYVVVLASSDAQDNSAKFSSSSPYPDWLKRQKYGSSFEMHVSKIEISQGGGGDSNYDGIPTGSITATRQWTTEFPLDDNTSNQLRVFVGGIIHKTTNNDDEGLIIVVGSTRGTGVGYGLADGNDEDGFVTVLDPSTGKILGDGAREGSPKDDIVTGICDDPSDPEHFFIVGGTLGTIGRIQSDASKVPTPSQMLSPFLRQVKTDRSAFNDGDNLWTLQWAVTHGSGSNKPAYGSAIGCVVAGDYIYVAGTVDGGASVVQGDSAQTSQGGDDIWIAKVHKDAQQVEWMTQLGSAGNDRLARYGGITVDQAGNPILYGDTTGSLYRQRQQSESEDVVDIFLMTIDHNTGSVLKDKDEVNALPYIGGISSQTTEYDDDDDDDNFFDDSVNNEGDNSDGNGKGIPTNYPTYLTEFPTNKDGKTKDETGGGYPTDFPTYLTSFPTDKDGKTGHDDEIDDDAVPIPHFYRPIGLQISGPAYAGGIAYDSQENSVLLAGATYMDASMGLNPSSLCFTGVVDLETGNLKVRTPRGSKDLEEACNAISFDTNRNSVYAIGVAETGESGKFAAGTGGSAWIQADSNAKSGGLIFQMNENTQLLGGNHIVDYPTVYPVSIVTHPLDEDAVFVISMATNQTDRNENYNTDSDQKTTNWNSKTDYPNFLARDNRKYGSKFFLTIDRYKITDLPNKAAPEVLENDQVPNTIEKTWMVDYATTDNDNGLLVGGMIMAGNGNVLVVVGSTRGGGGPFETVAVNRNDMDGFVLKIDPKTGKMMEHSNGSKSSTRLDSVDMKDDWITNVCDDRFDHDSIYVVGKSMGKIRDIADDEQPPEGSTHAFVAKVNLKTLGASWLKHFTMTSTGGGKLEAEALACTVTSDVNGENIVYVGGTVQNGATVDGLLKGVYESKAPFGKDDIFVASMNGFTGEMNWIQQVGTAENDRLATGQGLDVDSFGNVIVYGETAGDFYDEHEGGTGAPDLVVFTMSKTEGGYLPPMTDGKGVGGDTPDEIAKFAGPNSDSTTAVAIQTDDNGIPSYAGGMHYDQFTNSVYLTGATYASGRNGKDISKTSRCIFAIATLPLFQWKQKDSLGTEKAPEACSSVSLASYKGSSEAIVVGSSESSGLLDNLRTVRRGNQYGMVLDLANREGKYELVGGAAVDEEKVQYPIKVITDNDKVFVVSMASMSDELRPEAQKASGKKFPNFTTGGITKFGSQYEILLERHTINRVDDIDKVPPKSVTMGLDWRKPLQTSDKKTIFVSGMAVIEEGKAMVVVGSTHGPEFGDHFDGIMAKISTNDGSFALEGEEARSVAYFSSLAGNDDWIMNICSDPDDDRYFYITGATGGQMDDSVNKGKDDLTVHAVVSMIQADTLKIIWTTQFGVTHASGTTNRQAASVALGCAKVRGKGHLYVAGDVENGAILNDAKTESAGGDDIFVAMLNATNGEKVWIEQAGSSGDDRIARGGGIAVDSNGNAVVYGDTTGDFHRNRGDDSSHTSDLFLMIFDHDDGAHQASVSNQSTDKTNNRNNPVDSDSTPSEWFVPNNKSKAKIIGIIIVVLFSLVLSICTAFLIGRRSTKRKDVIKKNSIFTYLQKFNVEDVDLRKSPAGGWHGTYLNKLAFGVNTNANLSHAPFRDEELDDDEDQKLFESADLVHSKVKKGSLFSNGSAPGFSGSYRDGDDEDEVASGLSTRKKLRKVENKFSIV</sequence>